<accession>A0A022KSM4</accession>
<name>A0A022KSM4_9MICO</name>
<organism evidence="1 2">
    <name type="scientific">Brachybacterium muris UCD-AY4</name>
    <dbReference type="NCBI Taxonomy" id="1249481"/>
    <lineage>
        <taxon>Bacteria</taxon>
        <taxon>Bacillati</taxon>
        <taxon>Actinomycetota</taxon>
        <taxon>Actinomycetes</taxon>
        <taxon>Micrococcales</taxon>
        <taxon>Dermabacteraceae</taxon>
        <taxon>Brachybacterium</taxon>
    </lineage>
</organism>
<dbReference type="Proteomes" id="UP000019754">
    <property type="component" value="Unassembled WGS sequence"/>
</dbReference>
<reference evidence="1 2" key="1">
    <citation type="journal article" date="2013" name="Genome Announc.">
        <title>Draft genome sequence of an Actinobacterium, Brachybacterium muris strain UCD-AY4.</title>
        <authorList>
            <person name="Lo J.R."/>
            <person name="Lang J.M."/>
            <person name="Darling A.E."/>
            <person name="Eisen J.A."/>
            <person name="Coil D.A."/>
        </authorList>
    </citation>
    <scope>NUCLEOTIDE SEQUENCE [LARGE SCALE GENOMIC DNA]</scope>
    <source>
        <strain evidence="1 2">UCD-AY4</strain>
    </source>
</reference>
<gene>
    <name evidence="1" type="ORF">D641_0111085</name>
</gene>
<protein>
    <recommendedName>
        <fullName evidence="3">Transcriptional regulator, AbiEi antitoxin, Type IV TA system</fullName>
    </recommendedName>
</protein>
<evidence type="ECO:0008006" key="3">
    <source>
        <dbReference type="Google" id="ProtNLM"/>
    </source>
</evidence>
<dbReference type="EMBL" id="AORC01000013">
    <property type="protein sequence ID" value="EYT48740.1"/>
    <property type="molecule type" value="Genomic_DNA"/>
</dbReference>
<dbReference type="OrthoDB" id="3234479at2"/>
<dbReference type="AlphaFoldDB" id="A0A022KSM4"/>
<dbReference type="RefSeq" id="WP_017824850.1">
    <property type="nucleotide sequence ID" value="NZ_KB403092.1"/>
</dbReference>
<sequence>MTAAHQLNPLSLPGPVFTFSEALEVGMTRGKLRGPGFTKLRHGLFATADAEYTDVDIVRALCRQDPHAVVVGPTAARMLAIPVPRSLQVRPLHLATSPQRRPRPDALLRWSRRSFAPADIMQIDGVRLTTRVRTWADLGEHLSVWGLVVAADHLVRIPRPRIERRTKAYATVEMLAKAADSSLRAATRLREALPLVRVGSDSPMETRLRLHCHAAGLPEPELNPSLLVPGTHVRHEPDLLWRDHGVSVQYDSAVHRTPEQQVKDIRRAERARQLGLHEVIITQADMHDDGQSAVDRIGEALHESIRKQTG</sequence>
<proteinExistence type="predicted"/>
<keyword evidence="2" id="KW-1185">Reference proteome</keyword>
<comment type="caution">
    <text evidence="1">The sequence shown here is derived from an EMBL/GenBank/DDBJ whole genome shotgun (WGS) entry which is preliminary data.</text>
</comment>
<dbReference type="HOGENOM" id="CLU_052626_5_1_11"/>
<evidence type="ECO:0000313" key="2">
    <source>
        <dbReference type="Proteomes" id="UP000019754"/>
    </source>
</evidence>
<dbReference type="STRING" id="1249481.D641_0111085"/>
<evidence type="ECO:0000313" key="1">
    <source>
        <dbReference type="EMBL" id="EYT48740.1"/>
    </source>
</evidence>